<dbReference type="InterPro" id="IPR013112">
    <property type="entry name" value="FAD-bd_8"/>
</dbReference>
<evidence type="ECO:0000256" key="15">
    <source>
        <dbReference type="SAM" id="Phobius"/>
    </source>
</evidence>
<dbReference type="Pfam" id="PF01794">
    <property type="entry name" value="Ferric_reduct"/>
    <property type="match status" value="1"/>
</dbReference>
<evidence type="ECO:0000256" key="1">
    <source>
        <dbReference type="ARBA" id="ARBA00001974"/>
    </source>
</evidence>
<evidence type="ECO:0000256" key="9">
    <source>
        <dbReference type="ARBA" id="ARBA00023004"/>
    </source>
</evidence>
<feature type="transmembrane region" description="Helical" evidence="15">
    <location>
        <begin position="171"/>
        <end position="190"/>
    </location>
</feature>
<evidence type="ECO:0000256" key="5">
    <source>
        <dbReference type="ARBA" id="ARBA00022692"/>
    </source>
</evidence>
<name>A0AAD2EFH7_9LAMI</name>
<dbReference type="PROSITE" id="PS51384">
    <property type="entry name" value="FAD_FR"/>
    <property type="match status" value="1"/>
</dbReference>
<dbReference type="Pfam" id="PF08022">
    <property type="entry name" value="FAD_binding_8"/>
    <property type="match status" value="1"/>
</dbReference>
<evidence type="ECO:0000259" key="16">
    <source>
        <dbReference type="PROSITE" id="PS51384"/>
    </source>
</evidence>
<keyword evidence="18" id="KW-1185">Reference proteome</keyword>
<evidence type="ECO:0000256" key="14">
    <source>
        <dbReference type="ARBA" id="ARBA00066905"/>
    </source>
</evidence>
<keyword evidence="7 15" id="KW-1133">Transmembrane helix</keyword>
<dbReference type="InterPro" id="IPR017938">
    <property type="entry name" value="Riboflavin_synthase-like_b-brl"/>
</dbReference>
<dbReference type="InterPro" id="IPR017927">
    <property type="entry name" value="FAD-bd_FR_type"/>
</dbReference>
<dbReference type="InterPro" id="IPR000949">
    <property type="entry name" value="ELM2_dom"/>
</dbReference>
<dbReference type="EC" id="1.16.1.7" evidence="14"/>
<dbReference type="InterPro" id="IPR039261">
    <property type="entry name" value="FNR_nucleotide-bd"/>
</dbReference>
<accession>A0AAD2EFH7</accession>
<dbReference type="GO" id="GO:0005886">
    <property type="term" value="C:plasma membrane"/>
    <property type="evidence" value="ECO:0007669"/>
    <property type="project" value="TreeGrafter"/>
</dbReference>
<feature type="transmembrane region" description="Helical" evidence="15">
    <location>
        <begin position="210"/>
        <end position="235"/>
    </location>
</feature>
<feature type="transmembrane region" description="Helical" evidence="15">
    <location>
        <begin position="126"/>
        <end position="151"/>
    </location>
</feature>
<reference evidence="17" key="1">
    <citation type="submission" date="2023-05" db="EMBL/GenBank/DDBJ databases">
        <authorList>
            <person name="Huff M."/>
        </authorList>
    </citation>
    <scope>NUCLEOTIDE SEQUENCE</scope>
</reference>
<evidence type="ECO:0000256" key="2">
    <source>
        <dbReference type="ARBA" id="ARBA00004141"/>
    </source>
</evidence>
<dbReference type="PANTHER" id="PTHR11972">
    <property type="entry name" value="NADPH OXIDASE"/>
    <property type="match status" value="1"/>
</dbReference>
<dbReference type="PANTHER" id="PTHR11972:SF41">
    <property type="entry name" value="FERRIC REDUCTION OXIDASE 2"/>
    <property type="match status" value="1"/>
</dbReference>
<dbReference type="SFLD" id="SFLDG01168">
    <property type="entry name" value="Ferric_reductase_subgroup_(FRE"/>
    <property type="match status" value="1"/>
</dbReference>
<dbReference type="GO" id="GO:0140618">
    <property type="term" value="F:ferric-chelate reductase (NADH) activity"/>
    <property type="evidence" value="ECO:0007669"/>
    <property type="project" value="UniProtKB-EC"/>
</dbReference>
<sequence length="1567" mass="178536">MDAQRSALSPSHGGNSPFKAAILALVMAVFAGYLLICVMMPTSLYRQTWLPDIRLKSSPTYFGASGVTFLIFMFPILFMAVMGCVYLHLAKKSGDNHLKGNGKHRLALWRRPIIYFPEPHQSWIELAFFLMFIALLVWSFATYLRIGFATITPQSAAKSGEKVWEVKLETAALRLGLIGNLCLSFLFFPVTRGSSLLPLFGLTSEASVKYHIWLGHIVMTLFTAHGLCYIIYWAVTHNISEMLKWDNTGVANVAGELALLFGLVLWAATYPKIRRKMFELFFYTHHLYILFVFFFVLHVGISYAFIMLPGFYLFAIDRYLRFLQSRQRARLVSARILPSETIELNFSKSRGLSYTPTSIMFMNVPSISKLQWHPFTISSNSNLEAEKLSVIIKGEGSWSKKLYQLLSSPSSVERLDVSIEGPYGPTSTDFLRHDLLVMVSGGSGLTPFISIIRELIYASETLKSKTPEILLISSFKNSSDLTMLDLILPISSASSQFSNLSVQIEAFVTREKQPTTQQKKNIQTLWFKPSPSDAAITPILGRNSWLCLGSIISSSFIIYLIFIGILTRYYIFPIDHNTNKIYSSSSKAVLNILFICICIIITATTAFLWNKSKNAKESTQIQNMEGATPTASPNSWIYNADRELESLPQQAFLEAVNVHYGERPDLKRILFERKESSVGVLVCGPKKMRHEVANICSSGLAANLHFESISFSWYWKTKGQKSGYKESRINIIYQRELKSHPEKSLWPTLPRTPISPQISTTGWSKIVDGCSLESFKAVQKVQKIDIWFDPEPFSKKLTNIEENGRNNTNKQFKLFLNEFLEVFLIEIFWILCYFKVLQSGVSYEKKKTTRKLFNGDEDRGLVGLDGDVKNAYENKRLQIFDEEISEVEDGDGDDVEKNSNVVYKDPTSRKRNRGCYLGMLKWINKVAKDPCDPVIGSLPERQKWKYYGCEELWKQVLLVREAMILERMVDSSCQQTSSQKQQNMHPNMYGQRGSERLRCSERLLSAKDSFKRARIGLESLSSDSWSGEYPADKQSDSMAYSVALWGNYQCRKRIPLGSLFQANIPEFTGKTNEIDSTWLGTRIWPLEKCEHKGVLIERDRIGKGRQDSCGCQFPGSVECVKFHVAQKSSRVKLELCSAFDRWKFYSMGEKVALCWTKEEQNRFQDIVKLNPLSQVKYFWDELLKLLPRKDKDALVSYYFNVFLLRRRGYQNRMSPSNIDSDDEESEFGQLAAKSLGSIFCSPRNMQRCEFRRYLSLDVSVAATIDVVPVVSSQFHPTLWWAATTVAGAALLVVAGIRIRIVVVGCSMEANRVVFAVGSKLEKVTGNFWALSACGGDSRSLYPADKQSDSMAYSVALWGNYQCRKRIPLGSLFQANIPEFTGKTNEIDSAWLGTQIWPSEKCEHKGVLIERDRIGKGRQDSCGCQFPGSIECVKFHVAQKSSRVKLELCSAFDRWKFDSMGEKVALCWTKEEQNRFQDMVKLNPLSQVEYFWDELLKLLPRKDKDALVSYYFNVFLLRRRGYQNRMLPSNIDSDDEESEFGQLAAKSPGSIFCSPRNTQRCEFRRCTK</sequence>
<evidence type="ECO:0000256" key="7">
    <source>
        <dbReference type="ARBA" id="ARBA00022989"/>
    </source>
</evidence>
<keyword evidence="6" id="KW-0479">Metal-binding</keyword>
<dbReference type="Gene3D" id="3.40.50.80">
    <property type="entry name" value="Nucleotide-binding domain of ferredoxin-NADP reductase (FNR) module"/>
    <property type="match status" value="2"/>
</dbReference>
<organism evidence="17 18">
    <name type="scientific">Fraxinus pennsylvanica</name>
    <dbReference type="NCBI Taxonomy" id="56036"/>
    <lineage>
        <taxon>Eukaryota</taxon>
        <taxon>Viridiplantae</taxon>
        <taxon>Streptophyta</taxon>
        <taxon>Embryophyta</taxon>
        <taxon>Tracheophyta</taxon>
        <taxon>Spermatophyta</taxon>
        <taxon>Magnoliopsida</taxon>
        <taxon>eudicotyledons</taxon>
        <taxon>Gunneridae</taxon>
        <taxon>Pentapetalae</taxon>
        <taxon>asterids</taxon>
        <taxon>lamiids</taxon>
        <taxon>Lamiales</taxon>
        <taxon>Oleaceae</taxon>
        <taxon>Oleeae</taxon>
        <taxon>Fraxinus</taxon>
    </lineage>
</organism>
<evidence type="ECO:0000256" key="11">
    <source>
        <dbReference type="ARBA" id="ARBA00023136"/>
    </source>
</evidence>
<keyword evidence="12" id="KW-0539">Nucleus</keyword>
<dbReference type="SUPFAM" id="SSF63380">
    <property type="entry name" value="Riboflavin synthase domain-like"/>
    <property type="match status" value="1"/>
</dbReference>
<feature type="transmembrane region" description="Helical" evidence="15">
    <location>
        <begin position="247"/>
        <end position="268"/>
    </location>
</feature>
<dbReference type="SUPFAM" id="SSF52343">
    <property type="entry name" value="Ferredoxin reductase-like, C-terminal NADP-linked domain"/>
    <property type="match status" value="1"/>
</dbReference>
<gene>
    <name evidence="17" type="ORF">FPE_LOCUS33410</name>
</gene>
<keyword evidence="4" id="KW-0813">Transport</keyword>
<comment type="cofactor">
    <cofactor evidence="1">
        <name>FAD</name>
        <dbReference type="ChEBI" id="CHEBI:57692"/>
    </cofactor>
</comment>
<protein>
    <recommendedName>
        <fullName evidence="14">ferric-chelate reductase (NADH)</fullName>
        <ecNumber evidence="14">1.16.1.7</ecNumber>
    </recommendedName>
</protein>
<feature type="transmembrane region" description="Helical" evidence="15">
    <location>
        <begin position="591"/>
        <end position="609"/>
    </location>
</feature>
<evidence type="ECO:0000256" key="12">
    <source>
        <dbReference type="ARBA" id="ARBA00023242"/>
    </source>
</evidence>
<dbReference type="GO" id="GO:0006811">
    <property type="term" value="P:monoatomic ion transport"/>
    <property type="evidence" value="ECO:0007669"/>
    <property type="project" value="UniProtKB-KW"/>
</dbReference>
<keyword evidence="9" id="KW-0408">Iron</keyword>
<evidence type="ECO:0000256" key="13">
    <source>
        <dbReference type="ARBA" id="ARBA00050970"/>
    </source>
</evidence>
<dbReference type="EMBL" id="OU503057">
    <property type="protein sequence ID" value="CAI9785980.1"/>
    <property type="molecule type" value="Genomic_DNA"/>
</dbReference>
<evidence type="ECO:0000256" key="4">
    <source>
        <dbReference type="ARBA" id="ARBA00022448"/>
    </source>
</evidence>
<comment type="subcellular location">
    <subcellularLocation>
        <location evidence="2">Membrane</location>
        <topology evidence="2">Multi-pass membrane protein</topology>
    </subcellularLocation>
</comment>
<evidence type="ECO:0000256" key="3">
    <source>
        <dbReference type="ARBA" id="ARBA00006278"/>
    </source>
</evidence>
<evidence type="ECO:0000313" key="18">
    <source>
        <dbReference type="Proteomes" id="UP000834106"/>
    </source>
</evidence>
<keyword evidence="5 15" id="KW-0812">Transmembrane</keyword>
<dbReference type="Proteomes" id="UP000834106">
    <property type="component" value="Chromosome 22"/>
</dbReference>
<dbReference type="CDD" id="cd06186">
    <property type="entry name" value="NOX_Duox_like_FAD_NADP"/>
    <property type="match status" value="1"/>
</dbReference>
<feature type="transmembrane region" description="Helical" evidence="15">
    <location>
        <begin position="288"/>
        <end position="316"/>
    </location>
</feature>
<dbReference type="InterPro" id="IPR013130">
    <property type="entry name" value="Fe3_Rdtase_TM_dom"/>
</dbReference>
<evidence type="ECO:0000256" key="6">
    <source>
        <dbReference type="ARBA" id="ARBA00022723"/>
    </source>
</evidence>
<dbReference type="Pfam" id="PF08030">
    <property type="entry name" value="NAD_binding_6"/>
    <property type="match status" value="1"/>
</dbReference>
<dbReference type="SMART" id="SM01189">
    <property type="entry name" value="ELM2"/>
    <property type="match status" value="2"/>
</dbReference>
<comment type="catalytic activity">
    <reaction evidence="13">
        <text>2 a Fe(II)-siderophore + NAD(+) + H(+) = 2 a Fe(III)-siderophore + NADH</text>
        <dbReference type="Rhea" id="RHEA:15061"/>
        <dbReference type="Rhea" id="RHEA-COMP:11342"/>
        <dbReference type="Rhea" id="RHEA-COMP:11344"/>
        <dbReference type="ChEBI" id="CHEBI:15378"/>
        <dbReference type="ChEBI" id="CHEBI:29033"/>
        <dbReference type="ChEBI" id="CHEBI:29034"/>
        <dbReference type="ChEBI" id="CHEBI:57540"/>
        <dbReference type="ChEBI" id="CHEBI:57945"/>
        <dbReference type="EC" id="1.16.1.7"/>
    </reaction>
</comment>
<evidence type="ECO:0000256" key="8">
    <source>
        <dbReference type="ARBA" id="ARBA00023002"/>
    </source>
</evidence>
<dbReference type="InterPro" id="IPR013121">
    <property type="entry name" value="Fe_red_NAD-bd_6"/>
</dbReference>
<keyword evidence="11 15" id="KW-0472">Membrane</keyword>
<dbReference type="SFLD" id="SFLDS00052">
    <property type="entry name" value="Ferric_Reductase_Domain"/>
    <property type="match status" value="1"/>
</dbReference>
<keyword evidence="8" id="KW-0560">Oxidoreductase</keyword>
<feature type="transmembrane region" description="Helical" evidence="15">
    <location>
        <begin position="545"/>
        <end position="571"/>
    </location>
</feature>
<keyword evidence="10" id="KW-0406">Ion transport</keyword>
<proteinExistence type="inferred from homology"/>
<feature type="domain" description="FAD-binding FR-type" evidence="16">
    <location>
        <begin position="324"/>
        <end position="429"/>
    </location>
</feature>
<feature type="transmembrane region" description="Helical" evidence="15">
    <location>
        <begin position="814"/>
        <end position="836"/>
    </location>
</feature>
<comment type="similarity">
    <text evidence="3">Belongs to the ferric reductase (FRE) family.</text>
</comment>
<evidence type="ECO:0000313" key="17">
    <source>
        <dbReference type="EMBL" id="CAI9785980.1"/>
    </source>
</evidence>
<dbReference type="GO" id="GO:0046872">
    <property type="term" value="F:metal ion binding"/>
    <property type="evidence" value="ECO:0007669"/>
    <property type="project" value="UniProtKB-KW"/>
</dbReference>
<dbReference type="InterPro" id="IPR050369">
    <property type="entry name" value="RBOH/FRE"/>
</dbReference>
<dbReference type="FunFam" id="3.40.50.80:FF:000039">
    <property type="entry name" value="Ferric reduction oxidase 3"/>
    <property type="match status" value="1"/>
</dbReference>
<evidence type="ECO:0000256" key="10">
    <source>
        <dbReference type="ARBA" id="ARBA00023065"/>
    </source>
</evidence>
<feature type="transmembrane region" description="Helical" evidence="15">
    <location>
        <begin position="20"/>
        <end position="40"/>
    </location>
</feature>
<feature type="transmembrane region" description="Helical" evidence="15">
    <location>
        <begin position="61"/>
        <end position="89"/>
    </location>
</feature>